<organism evidence="10 11">
    <name type="scientific">Betta splendens</name>
    <name type="common">Siamese fighting fish</name>
    <dbReference type="NCBI Taxonomy" id="158456"/>
    <lineage>
        <taxon>Eukaryota</taxon>
        <taxon>Metazoa</taxon>
        <taxon>Chordata</taxon>
        <taxon>Craniata</taxon>
        <taxon>Vertebrata</taxon>
        <taxon>Euteleostomi</taxon>
        <taxon>Actinopterygii</taxon>
        <taxon>Neopterygii</taxon>
        <taxon>Teleostei</taxon>
        <taxon>Neoteleostei</taxon>
        <taxon>Acanthomorphata</taxon>
        <taxon>Anabantaria</taxon>
        <taxon>Anabantiformes</taxon>
        <taxon>Anabantoidei</taxon>
        <taxon>Osphronemidae</taxon>
        <taxon>Betta</taxon>
    </lineage>
</organism>
<evidence type="ECO:0000256" key="7">
    <source>
        <dbReference type="RuleBase" id="RU079119"/>
    </source>
</evidence>
<dbReference type="PROSITE" id="PS50216">
    <property type="entry name" value="DHHC"/>
    <property type="match status" value="1"/>
</dbReference>
<comment type="catalytic activity">
    <reaction evidence="7">
        <text>L-cysteinyl-[protein] + hexadecanoyl-CoA = S-hexadecanoyl-L-cysteinyl-[protein] + CoA</text>
        <dbReference type="Rhea" id="RHEA:36683"/>
        <dbReference type="Rhea" id="RHEA-COMP:10131"/>
        <dbReference type="Rhea" id="RHEA-COMP:11032"/>
        <dbReference type="ChEBI" id="CHEBI:29950"/>
        <dbReference type="ChEBI" id="CHEBI:57287"/>
        <dbReference type="ChEBI" id="CHEBI:57379"/>
        <dbReference type="ChEBI" id="CHEBI:74151"/>
        <dbReference type="EC" id="2.3.1.225"/>
    </reaction>
</comment>
<reference evidence="11" key="1">
    <citation type="submission" date="2025-08" db="UniProtKB">
        <authorList>
            <consortium name="RefSeq"/>
        </authorList>
    </citation>
    <scope>IDENTIFICATION</scope>
</reference>
<keyword evidence="6 7" id="KW-0012">Acyltransferase</keyword>
<evidence type="ECO:0000256" key="3">
    <source>
        <dbReference type="ARBA" id="ARBA00022692"/>
    </source>
</evidence>
<dbReference type="Pfam" id="PF01529">
    <property type="entry name" value="DHHC"/>
    <property type="match status" value="1"/>
</dbReference>
<keyword evidence="5 7" id="KW-0472">Membrane</keyword>
<proteinExistence type="inferred from homology"/>
<evidence type="ECO:0000256" key="2">
    <source>
        <dbReference type="ARBA" id="ARBA00022679"/>
    </source>
</evidence>
<accession>A0A9W2XC47</accession>
<feature type="transmembrane region" description="Helical" evidence="7">
    <location>
        <begin position="246"/>
        <end position="268"/>
    </location>
</feature>
<comment type="subcellular location">
    <subcellularLocation>
        <location evidence="1">Membrane</location>
        <topology evidence="1">Multi-pass membrane protein</topology>
    </subcellularLocation>
</comment>
<evidence type="ECO:0000256" key="5">
    <source>
        <dbReference type="ARBA" id="ARBA00023136"/>
    </source>
</evidence>
<feature type="domain" description="Palmitoyltransferase DHHC" evidence="9">
    <location>
        <begin position="128"/>
        <end position="279"/>
    </location>
</feature>
<dbReference type="OrthoDB" id="9909019at2759"/>
<evidence type="ECO:0000313" key="10">
    <source>
        <dbReference type="Proteomes" id="UP000515150"/>
    </source>
</evidence>
<dbReference type="RefSeq" id="XP_055359281.1">
    <property type="nucleotide sequence ID" value="XM_055503306.1"/>
</dbReference>
<feature type="region of interest" description="Disordered" evidence="8">
    <location>
        <begin position="387"/>
        <end position="425"/>
    </location>
</feature>
<dbReference type="AlphaFoldDB" id="A0A9W2XC47"/>
<dbReference type="PANTHER" id="PTHR22883">
    <property type="entry name" value="ZINC FINGER DHHC DOMAIN CONTAINING PROTEIN"/>
    <property type="match status" value="1"/>
</dbReference>
<dbReference type="GO" id="GO:0005783">
    <property type="term" value="C:endoplasmic reticulum"/>
    <property type="evidence" value="ECO:0007669"/>
    <property type="project" value="TreeGrafter"/>
</dbReference>
<feature type="transmembrane region" description="Helical" evidence="7">
    <location>
        <begin position="75"/>
        <end position="98"/>
    </location>
</feature>
<dbReference type="GO" id="GO:0019706">
    <property type="term" value="F:protein-cysteine S-palmitoyltransferase activity"/>
    <property type="evidence" value="ECO:0007669"/>
    <property type="project" value="UniProtKB-EC"/>
</dbReference>
<dbReference type="PANTHER" id="PTHR22883:SF22">
    <property type="entry name" value="PALMITOYLTRANSFERASE ZDHHC11-RELATED"/>
    <property type="match status" value="1"/>
</dbReference>
<gene>
    <name evidence="11" type="primary">zdhhc11</name>
</gene>
<evidence type="ECO:0000256" key="6">
    <source>
        <dbReference type="ARBA" id="ARBA00023315"/>
    </source>
</evidence>
<dbReference type="InterPro" id="IPR001594">
    <property type="entry name" value="Palmitoyltrfase_DHHC"/>
</dbReference>
<comment type="domain">
    <text evidence="7">The DHHC domain is required for palmitoyltransferase activity.</text>
</comment>
<keyword evidence="4 7" id="KW-1133">Transmembrane helix</keyword>
<evidence type="ECO:0000259" key="9">
    <source>
        <dbReference type="Pfam" id="PF01529"/>
    </source>
</evidence>
<evidence type="ECO:0000313" key="11">
    <source>
        <dbReference type="RefSeq" id="XP_055359281.1"/>
    </source>
</evidence>
<dbReference type="Proteomes" id="UP000515150">
    <property type="component" value="Chromosome 16"/>
</dbReference>
<keyword evidence="2 7" id="KW-0808">Transferase</keyword>
<keyword evidence="3 7" id="KW-0812">Transmembrane</keyword>
<name>A0A9W2XC47_BETSP</name>
<evidence type="ECO:0000256" key="4">
    <source>
        <dbReference type="ARBA" id="ARBA00022989"/>
    </source>
</evidence>
<dbReference type="InterPro" id="IPR039859">
    <property type="entry name" value="PFA4/ZDH16/20/ERF2-like"/>
</dbReference>
<evidence type="ECO:0000256" key="1">
    <source>
        <dbReference type="ARBA" id="ARBA00004141"/>
    </source>
</evidence>
<feature type="transmembrane region" description="Helical" evidence="7">
    <location>
        <begin position="48"/>
        <end position="68"/>
    </location>
</feature>
<sequence>MVATGKMSCLDQRLSRTAPMHGSSRSELVPSRPPRVNGWSWPPQAFQVIGWFVYCYLAVATFGIYVPLLPPPWKLVAYALTAVSFIVHLLAHVAAVTVDPADASVRVKRSYTSPLPLFDRTRRAHVIQDLHCYLCDVNVGPKVKHCGVCNKCVEDFDHHCKWLNTCVGGRNYWYFFVALCSATLGVFVLMVVVLFVFIQHFLNPGCLRTDPRFDRMLGNDTWLVFLPLAPIKASSAGLLVTAFLTVALSATCLLLLCHLLGFHLYLFYKGMSTFDYVKRQRQKESRAQGPEVGNRADAGAGAQNKAPRNVCMFFVLLQNQESSIDCQPALSQSTSSCDFDDKGPVSSRLSGSICTELENFRKSAENENRFHYGTENPKENAAREISLSWKPSADPDPQGTAVRSVDSTPGVQDPLSSSAMTQGDT</sequence>
<comment type="similarity">
    <text evidence="7">Belongs to the DHHC palmitoyltransferase family.</text>
</comment>
<evidence type="ECO:0000256" key="8">
    <source>
        <dbReference type="SAM" id="MobiDB-lite"/>
    </source>
</evidence>
<feature type="compositionally biased region" description="Polar residues" evidence="8">
    <location>
        <begin position="405"/>
        <end position="425"/>
    </location>
</feature>
<feature type="transmembrane region" description="Helical" evidence="7">
    <location>
        <begin position="222"/>
        <end position="240"/>
    </location>
</feature>
<protein>
    <recommendedName>
        <fullName evidence="7">Palmitoyltransferase</fullName>
        <ecNumber evidence="7">2.3.1.225</ecNumber>
    </recommendedName>
</protein>
<dbReference type="EC" id="2.3.1.225" evidence="7"/>
<keyword evidence="10" id="KW-1185">Reference proteome</keyword>
<dbReference type="CTD" id="79844"/>
<dbReference type="GeneID" id="114843672"/>
<dbReference type="GO" id="GO:0006612">
    <property type="term" value="P:protein targeting to membrane"/>
    <property type="evidence" value="ECO:0007669"/>
    <property type="project" value="TreeGrafter"/>
</dbReference>
<dbReference type="GO" id="GO:0005794">
    <property type="term" value="C:Golgi apparatus"/>
    <property type="evidence" value="ECO:0007669"/>
    <property type="project" value="TreeGrafter"/>
</dbReference>
<dbReference type="GO" id="GO:0016020">
    <property type="term" value="C:membrane"/>
    <property type="evidence" value="ECO:0007669"/>
    <property type="project" value="UniProtKB-SubCell"/>
</dbReference>
<feature type="transmembrane region" description="Helical" evidence="7">
    <location>
        <begin position="172"/>
        <end position="202"/>
    </location>
</feature>